<dbReference type="Proteomes" id="UP001497482">
    <property type="component" value="Chromosome 13"/>
</dbReference>
<dbReference type="AlphaFoldDB" id="A0AAV2JNZ8"/>
<feature type="region of interest" description="Disordered" evidence="1">
    <location>
        <begin position="72"/>
        <end position="109"/>
    </location>
</feature>
<evidence type="ECO:0000313" key="3">
    <source>
        <dbReference type="Proteomes" id="UP001497482"/>
    </source>
</evidence>
<keyword evidence="3" id="KW-1185">Reference proteome</keyword>
<feature type="region of interest" description="Disordered" evidence="1">
    <location>
        <begin position="28"/>
        <end position="52"/>
    </location>
</feature>
<protein>
    <submittedName>
        <fullName evidence="2">Uncharacterized protein</fullName>
    </submittedName>
</protein>
<name>A0AAV2JNZ8_KNICA</name>
<feature type="compositionally biased region" description="Low complexity" evidence="1">
    <location>
        <begin position="72"/>
        <end position="83"/>
    </location>
</feature>
<reference evidence="2 3" key="1">
    <citation type="submission" date="2024-04" db="EMBL/GenBank/DDBJ databases">
        <authorList>
            <person name="Waldvogel A.-M."/>
            <person name="Schoenle A."/>
        </authorList>
    </citation>
    <scope>NUCLEOTIDE SEQUENCE [LARGE SCALE GENOMIC DNA]</scope>
</reference>
<accession>A0AAV2JNZ8</accession>
<evidence type="ECO:0000313" key="2">
    <source>
        <dbReference type="EMBL" id="CAL1577014.1"/>
    </source>
</evidence>
<dbReference type="EMBL" id="OZ035835">
    <property type="protein sequence ID" value="CAL1577014.1"/>
    <property type="molecule type" value="Genomic_DNA"/>
</dbReference>
<evidence type="ECO:0000256" key="1">
    <source>
        <dbReference type="SAM" id="MobiDB-lite"/>
    </source>
</evidence>
<gene>
    <name evidence="2" type="ORF">KC01_LOCUS8404</name>
</gene>
<organism evidence="2 3">
    <name type="scientific">Knipowitschia caucasica</name>
    <name type="common">Caucasian dwarf goby</name>
    <name type="synonym">Pomatoschistus caucasicus</name>
    <dbReference type="NCBI Taxonomy" id="637954"/>
    <lineage>
        <taxon>Eukaryota</taxon>
        <taxon>Metazoa</taxon>
        <taxon>Chordata</taxon>
        <taxon>Craniata</taxon>
        <taxon>Vertebrata</taxon>
        <taxon>Euteleostomi</taxon>
        <taxon>Actinopterygii</taxon>
        <taxon>Neopterygii</taxon>
        <taxon>Teleostei</taxon>
        <taxon>Neoteleostei</taxon>
        <taxon>Acanthomorphata</taxon>
        <taxon>Gobiaria</taxon>
        <taxon>Gobiiformes</taxon>
        <taxon>Gobioidei</taxon>
        <taxon>Gobiidae</taxon>
        <taxon>Gobiinae</taxon>
        <taxon>Knipowitschia</taxon>
    </lineage>
</organism>
<sequence length="128" mass="14790">MIYGPAPQLILKHPRVFLCFEYAHTAAGSNERAGGTTERPRETTGWTGGVYREDQGEHELDWRDYRETTSWTGRTTGRSRASTCWTGRTKGRTRESTSWTGGFYREDQGEHGLDWEDYRKDQGEHKLD</sequence>
<proteinExistence type="predicted"/>